<sequence>MKRFPLLFLFLLFIPLAAFAGEDCSALGGKCRDACSSNETAEKGAFLDCTEKQECCVPKEDVRGAHLLQGGEGTLRLVSGPEGLCEVQSCNEPRR</sequence>
<dbReference type="AlphaFoldDB" id="A0A953M1G1"/>
<reference evidence="2" key="2">
    <citation type="submission" date="2021-08" db="EMBL/GenBank/DDBJ databases">
        <authorList>
            <person name="Dalcin Martins P."/>
        </authorList>
    </citation>
    <scope>NUCLEOTIDE SEQUENCE</scope>
    <source>
        <strain evidence="2">MAG_39</strain>
    </source>
</reference>
<reference evidence="2" key="1">
    <citation type="journal article" date="2021" name="bioRxiv">
        <title>Unraveling nitrogen, sulfur and carbon metabolic pathways and microbial community transcriptional responses to substrate deprivation and toxicity stresses in a bioreactor mimicking anoxic brackish coastal sediment conditions.</title>
        <authorList>
            <person name="Martins P.D."/>
            <person name="Echeveste M.J."/>
            <person name="Arshad A."/>
            <person name="Kurth J."/>
            <person name="Ouboter H."/>
            <person name="Jetten M.S.M."/>
            <person name="Welte C.U."/>
        </authorList>
    </citation>
    <scope>NUCLEOTIDE SEQUENCE</scope>
    <source>
        <strain evidence="2">MAG_39</strain>
    </source>
</reference>
<proteinExistence type="predicted"/>
<protein>
    <recommendedName>
        <fullName evidence="4">Beta-defensin</fullName>
    </recommendedName>
</protein>
<feature type="signal peptide" evidence="1">
    <location>
        <begin position="1"/>
        <end position="20"/>
    </location>
</feature>
<evidence type="ECO:0000256" key="1">
    <source>
        <dbReference type="SAM" id="SignalP"/>
    </source>
</evidence>
<accession>A0A953M1G1</accession>
<gene>
    <name evidence="2" type="ORF">K8I29_05045</name>
</gene>
<evidence type="ECO:0000313" key="3">
    <source>
        <dbReference type="Proteomes" id="UP000705867"/>
    </source>
</evidence>
<name>A0A953M1G1_9BACT</name>
<evidence type="ECO:0000313" key="2">
    <source>
        <dbReference type="EMBL" id="MBZ0155568.1"/>
    </source>
</evidence>
<organism evidence="2 3">
    <name type="scientific">Candidatus Nitrobium versatile</name>
    <dbReference type="NCBI Taxonomy" id="2884831"/>
    <lineage>
        <taxon>Bacteria</taxon>
        <taxon>Pseudomonadati</taxon>
        <taxon>Nitrospirota</taxon>
        <taxon>Nitrospiria</taxon>
        <taxon>Nitrospirales</taxon>
        <taxon>Nitrospiraceae</taxon>
        <taxon>Candidatus Nitrobium</taxon>
    </lineage>
</organism>
<feature type="chain" id="PRO_5037269063" description="Beta-defensin" evidence="1">
    <location>
        <begin position="21"/>
        <end position="95"/>
    </location>
</feature>
<comment type="caution">
    <text evidence="2">The sequence shown here is derived from an EMBL/GenBank/DDBJ whole genome shotgun (WGS) entry which is preliminary data.</text>
</comment>
<dbReference type="Proteomes" id="UP000705867">
    <property type="component" value="Unassembled WGS sequence"/>
</dbReference>
<dbReference type="EMBL" id="JAIOIV010000037">
    <property type="protein sequence ID" value="MBZ0155568.1"/>
    <property type="molecule type" value="Genomic_DNA"/>
</dbReference>
<evidence type="ECO:0008006" key="4">
    <source>
        <dbReference type="Google" id="ProtNLM"/>
    </source>
</evidence>
<keyword evidence="1" id="KW-0732">Signal</keyword>